<dbReference type="Gene3D" id="3.40.640.10">
    <property type="entry name" value="Type I PLP-dependent aspartate aminotransferase-like (Major domain)"/>
    <property type="match status" value="1"/>
</dbReference>
<dbReference type="Pfam" id="PF00155">
    <property type="entry name" value="Aminotran_1_2"/>
    <property type="match status" value="1"/>
</dbReference>
<dbReference type="InterPro" id="IPR050881">
    <property type="entry name" value="LL-DAP_aminotransferase"/>
</dbReference>
<dbReference type="GO" id="GO:0008483">
    <property type="term" value="F:transaminase activity"/>
    <property type="evidence" value="ECO:0007669"/>
    <property type="project" value="UniProtKB-KW"/>
</dbReference>
<keyword evidence="3 4" id="KW-0808">Transferase</keyword>
<dbReference type="SUPFAM" id="SSF53383">
    <property type="entry name" value="PLP-dependent transferases"/>
    <property type="match status" value="1"/>
</dbReference>
<dbReference type="InterPro" id="IPR015424">
    <property type="entry name" value="PyrdxlP-dep_Trfase"/>
</dbReference>
<dbReference type="Proteomes" id="UP000027821">
    <property type="component" value="Unassembled WGS sequence"/>
</dbReference>
<dbReference type="InterPro" id="IPR015421">
    <property type="entry name" value="PyrdxlP-dep_Trfase_major"/>
</dbReference>
<sequence>MIKPSHRLDQVKEYYFSAKLKEVKQLIAEGQPIIPMGIGSPDLPPHPAIIKALQLAAANENAHGYQPYQGSPELRLAMAKFYAEHYGVNLGPSEILPLMGSKEGIMHISMAFLNPGDQVLVPDPGYPTYAAVAHLVHADPVPYKLMEENNWQPDFNSLEALDLSKIKIMWTNYPHMPTGAKAGQNLFQNLVNFGQKHGILIVHDNPYSFILNDKPESILAIQGAQKVALELNSLSKTFNIPGWRVGMVAGSKENLNTILQVKSNMDSGMFSGIQAGAIAALELSNSWLEETNQHYATRRTLIWQLVDTLGLTCEKNAAGMFVWAKLPGNTDAYKYADWLLYDKKIFITPGSIFGPMGENYIRFSLCIEENQILEAIKRVKST</sequence>
<feature type="domain" description="Aminotransferase class I/classII large" evidence="5">
    <location>
        <begin position="33"/>
        <end position="379"/>
    </location>
</feature>
<proteinExistence type="inferred from homology"/>
<dbReference type="PANTHER" id="PTHR42832">
    <property type="entry name" value="AMINO ACID AMINOTRANSFERASE"/>
    <property type="match status" value="1"/>
</dbReference>
<comment type="caution">
    <text evidence="6">The sequence shown here is derived from an EMBL/GenBank/DDBJ whole genome shotgun (WGS) entry which is preliminary data.</text>
</comment>
<dbReference type="RefSeq" id="WP_035071442.1">
    <property type="nucleotide sequence ID" value="NZ_JMIH01000014.1"/>
</dbReference>
<dbReference type="GO" id="GO:0030170">
    <property type="term" value="F:pyridoxal phosphate binding"/>
    <property type="evidence" value="ECO:0007669"/>
    <property type="project" value="InterPro"/>
</dbReference>
<dbReference type="STRING" id="1048983.EL17_04790"/>
<evidence type="ECO:0000313" key="7">
    <source>
        <dbReference type="Proteomes" id="UP000027821"/>
    </source>
</evidence>
<dbReference type="OrthoDB" id="9802328at2"/>
<evidence type="ECO:0000256" key="2">
    <source>
        <dbReference type="ARBA" id="ARBA00022576"/>
    </source>
</evidence>
<comment type="similarity">
    <text evidence="4">Belongs to the class-I pyridoxal-phosphate-dependent aminotransferase family.</text>
</comment>
<gene>
    <name evidence="6" type="ORF">EL17_04790</name>
</gene>
<evidence type="ECO:0000256" key="4">
    <source>
        <dbReference type="RuleBase" id="RU000481"/>
    </source>
</evidence>
<dbReference type="PROSITE" id="PS00105">
    <property type="entry name" value="AA_TRANSFER_CLASS_1"/>
    <property type="match status" value="1"/>
</dbReference>
<evidence type="ECO:0000256" key="3">
    <source>
        <dbReference type="ARBA" id="ARBA00022679"/>
    </source>
</evidence>
<protein>
    <recommendedName>
        <fullName evidence="4">Aminotransferase</fullName>
        <ecNumber evidence="4">2.6.1.-</ecNumber>
    </recommendedName>
</protein>
<dbReference type="AlphaFoldDB" id="A0A074L3C7"/>
<accession>A0A074L3C7</accession>
<comment type="cofactor">
    <cofactor evidence="1 4">
        <name>pyridoxal 5'-phosphate</name>
        <dbReference type="ChEBI" id="CHEBI:597326"/>
    </cofactor>
</comment>
<keyword evidence="7" id="KW-1185">Reference proteome</keyword>
<dbReference type="PANTHER" id="PTHR42832:SF3">
    <property type="entry name" value="L-GLUTAMINE--4-(METHYLSULFANYL)-2-OXOBUTANOATE AMINOTRANSFERASE"/>
    <property type="match status" value="1"/>
</dbReference>
<dbReference type="CDD" id="cd00609">
    <property type="entry name" value="AAT_like"/>
    <property type="match status" value="1"/>
</dbReference>
<evidence type="ECO:0000256" key="1">
    <source>
        <dbReference type="ARBA" id="ARBA00001933"/>
    </source>
</evidence>
<organism evidence="6 7">
    <name type="scientific">Anditalea andensis</name>
    <dbReference type="NCBI Taxonomy" id="1048983"/>
    <lineage>
        <taxon>Bacteria</taxon>
        <taxon>Pseudomonadati</taxon>
        <taxon>Bacteroidota</taxon>
        <taxon>Cytophagia</taxon>
        <taxon>Cytophagales</taxon>
        <taxon>Cytophagaceae</taxon>
        <taxon>Anditalea</taxon>
    </lineage>
</organism>
<dbReference type="InterPro" id="IPR015422">
    <property type="entry name" value="PyrdxlP-dep_Trfase_small"/>
</dbReference>
<dbReference type="InterPro" id="IPR004839">
    <property type="entry name" value="Aminotransferase_I/II_large"/>
</dbReference>
<name>A0A074L3C7_9BACT</name>
<dbReference type="EC" id="2.6.1.-" evidence="4"/>
<reference evidence="6 7" key="1">
    <citation type="submission" date="2014-04" db="EMBL/GenBank/DDBJ databases">
        <title>Characterization and application of a salt tolerant electro-active bacterium.</title>
        <authorList>
            <person name="Yang L."/>
            <person name="Wei S."/>
            <person name="Tay Q.X.M."/>
        </authorList>
    </citation>
    <scope>NUCLEOTIDE SEQUENCE [LARGE SCALE GENOMIC DNA]</scope>
    <source>
        <strain evidence="6 7">LY1</strain>
    </source>
</reference>
<evidence type="ECO:0000313" key="6">
    <source>
        <dbReference type="EMBL" id="KEO74995.1"/>
    </source>
</evidence>
<dbReference type="Gene3D" id="3.90.1150.10">
    <property type="entry name" value="Aspartate Aminotransferase, domain 1"/>
    <property type="match status" value="1"/>
</dbReference>
<dbReference type="InterPro" id="IPR004838">
    <property type="entry name" value="NHTrfase_class1_PyrdxlP-BS"/>
</dbReference>
<evidence type="ECO:0000259" key="5">
    <source>
        <dbReference type="Pfam" id="PF00155"/>
    </source>
</evidence>
<dbReference type="EMBL" id="JMIH01000014">
    <property type="protein sequence ID" value="KEO74995.1"/>
    <property type="molecule type" value="Genomic_DNA"/>
</dbReference>
<keyword evidence="2 4" id="KW-0032">Aminotransferase</keyword>
<dbReference type="eggNOG" id="COG0436">
    <property type="taxonomic scope" value="Bacteria"/>
</dbReference>